<reference evidence="1" key="1">
    <citation type="submission" date="2019-11" db="EMBL/GenBank/DDBJ databases">
        <title>Nori genome reveals adaptations in red seaweeds to the harsh intertidal environment.</title>
        <authorList>
            <person name="Wang D."/>
            <person name="Mao Y."/>
        </authorList>
    </citation>
    <scope>NUCLEOTIDE SEQUENCE</scope>
    <source>
        <tissue evidence="1">Gametophyte</tissue>
    </source>
</reference>
<dbReference type="Proteomes" id="UP000798662">
    <property type="component" value="Chromosome 2"/>
</dbReference>
<protein>
    <submittedName>
        <fullName evidence="1">Uncharacterized protein</fullName>
    </submittedName>
</protein>
<name>A0ACC3C500_PYRYE</name>
<proteinExistence type="predicted"/>
<evidence type="ECO:0000313" key="1">
    <source>
        <dbReference type="EMBL" id="KAK1864873.1"/>
    </source>
</evidence>
<dbReference type="EMBL" id="CM020619">
    <property type="protein sequence ID" value="KAK1864873.1"/>
    <property type="molecule type" value="Genomic_DNA"/>
</dbReference>
<accession>A0ACC3C500</accession>
<keyword evidence="2" id="KW-1185">Reference proteome</keyword>
<organism evidence="1 2">
    <name type="scientific">Pyropia yezoensis</name>
    <name type="common">Susabi-nori</name>
    <name type="synonym">Porphyra yezoensis</name>
    <dbReference type="NCBI Taxonomy" id="2788"/>
    <lineage>
        <taxon>Eukaryota</taxon>
        <taxon>Rhodophyta</taxon>
        <taxon>Bangiophyceae</taxon>
        <taxon>Bangiales</taxon>
        <taxon>Bangiaceae</taxon>
        <taxon>Pyropia</taxon>
    </lineage>
</organism>
<gene>
    <name evidence="1" type="ORF">I4F81_007409</name>
</gene>
<sequence length="217" mass="22178">MSVHRGRMGRWLQLLFALGVIAVLPGGLRRLLVASLGGCRWRLQAAPWTLGEGCPQSALVAGAATCALPAWLALVADDTASTAPAGRHVPRWRRGTGAARAVGGGEGCVSLFWGAGRAAANGSGGGSRLRRGGCGGVGRGRWLRPAGRGDLQGRSRQPPICAAAGGGPGGLVAGGGPRRRRAGHIGCRCRRWRRLAPIGAVRRTPAARGGGARRGRG</sequence>
<comment type="caution">
    <text evidence="1">The sequence shown here is derived from an EMBL/GenBank/DDBJ whole genome shotgun (WGS) entry which is preliminary data.</text>
</comment>
<evidence type="ECO:0000313" key="2">
    <source>
        <dbReference type="Proteomes" id="UP000798662"/>
    </source>
</evidence>